<protein>
    <submittedName>
        <fullName evidence="2">Uncharacterized protein</fullName>
    </submittedName>
</protein>
<sequence length="216" mass="23862">MTDSRWTIGDVVHDRDDDDPDPAIVVNTRDTPAEEWDLPRLDTTLAEDNPDYPSDAPVVTVLFEDTLTDSFPDWDRNAPISYPTLDDSDLRYYSFPAPRLESGEPPEATDPATETDDEATSSSRTGECETDGPADADTDAEPSTSDASQEPSETVRTLQKRLDDGGMTTTIEDDNRTIRASKLGETYRVRPGEVLDGEGPFRSRLEDIVTDVQDSN</sequence>
<evidence type="ECO:0000313" key="3">
    <source>
        <dbReference type="Proteomes" id="UP001595925"/>
    </source>
</evidence>
<evidence type="ECO:0000256" key="1">
    <source>
        <dbReference type="SAM" id="MobiDB-lite"/>
    </source>
</evidence>
<proteinExistence type="predicted"/>
<gene>
    <name evidence="2" type="ORF">ACFPFO_16730</name>
</gene>
<feature type="compositionally biased region" description="Acidic residues" evidence="1">
    <location>
        <begin position="128"/>
        <end position="140"/>
    </location>
</feature>
<dbReference type="RefSeq" id="WP_224829179.1">
    <property type="nucleotide sequence ID" value="NZ_JAIVEF010000017.1"/>
</dbReference>
<dbReference type="Proteomes" id="UP001595925">
    <property type="component" value="Unassembled WGS sequence"/>
</dbReference>
<feature type="region of interest" description="Disordered" evidence="1">
    <location>
        <begin position="1"/>
        <end position="23"/>
    </location>
</feature>
<reference evidence="2 3" key="1">
    <citation type="journal article" date="2019" name="Int. J. Syst. Evol. Microbiol.">
        <title>The Global Catalogue of Microorganisms (GCM) 10K type strain sequencing project: providing services to taxonomists for standard genome sequencing and annotation.</title>
        <authorList>
            <consortium name="The Broad Institute Genomics Platform"/>
            <consortium name="The Broad Institute Genome Sequencing Center for Infectious Disease"/>
            <person name="Wu L."/>
            <person name="Ma J."/>
        </authorList>
    </citation>
    <scope>NUCLEOTIDE SEQUENCE [LARGE SCALE GENOMIC DNA]</scope>
    <source>
        <strain evidence="2 3">CGMCC 1.15824</strain>
    </source>
</reference>
<name>A0ABD5QIG5_9EURY</name>
<feature type="compositionally biased region" description="Polar residues" evidence="1">
    <location>
        <begin position="141"/>
        <end position="157"/>
    </location>
</feature>
<keyword evidence="3" id="KW-1185">Reference proteome</keyword>
<comment type="caution">
    <text evidence="2">The sequence shown here is derived from an EMBL/GenBank/DDBJ whole genome shotgun (WGS) entry which is preliminary data.</text>
</comment>
<feature type="region of interest" description="Disordered" evidence="1">
    <location>
        <begin position="68"/>
        <end position="177"/>
    </location>
</feature>
<dbReference type="EMBL" id="JBHSJG010000047">
    <property type="protein sequence ID" value="MFC4989370.1"/>
    <property type="molecule type" value="Genomic_DNA"/>
</dbReference>
<evidence type="ECO:0000313" key="2">
    <source>
        <dbReference type="EMBL" id="MFC4989370.1"/>
    </source>
</evidence>
<dbReference type="AlphaFoldDB" id="A0ABD5QIG5"/>
<organism evidence="2 3">
    <name type="scientific">Saliphagus infecundisoli</name>
    <dbReference type="NCBI Taxonomy" id="1849069"/>
    <lineage>
        <taxon>Archaea</taxon>
        <taxon>Methanobacteriati</taxon>
        <taxon>Methanobacteriota</taxon>
        <taxon>Stenosarchaea group</taxon>
        <taxon>Halobacteria</taxon>
        <taxon>Halobacteriales</taxon>
        <taxon>Natrialbaceae</taxon>
        <taxon>Saliphagus</taxon>
    </lineage>
</organism>
<accession>A0ABD5QIG5</accession>